<sequence>MKSGNILIILVPALILLTVIIVIRLLVNGGEDTWICQNGEWVKHGNPSATMPSTLCPKLENASEKQPEPIEKPAETTESTQDIKNLNYQKVAIEEIGLIMNIPNGFYFNKELAMNLTTNQPYAVNFTVQNYKDSPTETENPYQLYGIYQWDSEKISLDDFKISDFTLIEITKTVFEVDGQPAIRGIIKGERSRYSINILYNGFILKLAASGEVLLDKSITDKIVESIDFK</sequence>
<evidence type="ECO:0000313" key="4">
    <source>
        <dbReference type="Proteomes" id="UP000177371"/>
    </source>
</evidence>
<dbReference type="Proteomes" id="UP000177371">
    <property type="component" value="Unassembled WGS sequence"/>
</dbReference>
<proteinExistence type="predicted"/>
<feature type="region of interest" description="Disordered" evidence="1">
    <location>
        <begin position="60"/>
        <end position="80"/>
    </location>
</feature>
<reference evidence="3 4" key="1">
    <citation type="journal article" date="2016" name="Nat. Commun.">
        <title>Thousands of microbial genomes shed light on interconnected biogeochemical processes in an aquifer system.</title>
        <authorList>
            <person name="Anantharaman K."/>
            <person name="Brown C.T."/>
            <person name="Hug L.A."/>
            <person name="Sharon I."/>
            <person name="Castelle C.J."/>
            <person name="Probst A.J."/>
            <person name="Thomas B.C."/>
            <person name="Singh A."/>
            <person name="Wilkins M.J."/>
            <person name="Karaoz U."/>
            <person name="Brodie E.L."/>
            <person name="Williams K.H."/>
            <person name="Hubbard S.S."/>
            <person name="Banfield J.F."/>
        </authorList>
    </citation>
    <scope>NUCLEOTIDE SEQUENCE [LARGE SCALE GENOMIC DNA]</scope>
</reference>
<dbReference type="AlphaFoldDB" id="A0A1F4V1Z2"/>
<organism evidence="3 4">
    <name type="scientific">candidate division WWE3 bacterium RBG_16_37_10</name>
    <dbReference type="NCBI Taxonomy" id="1802610"/>
    <lineage>
        <taxon>Bacteria</taxon>
        <taxon>Katanobacteria</taxon>
    </lineage>
</organism>
<gene>
    <name evidence="3" type="ORF">A2W32_05675</name>
</gene>
<keyword evidence="2" id="KW-0812">Transmembrane</keyword>
<dbReference type="EMBL" id="MEUT01000027">
    <property type="protein sequence ID" value="OGC51201.1"/>
    <property type="molecule type" value="Genomic_DNA"/>
</dbReference>
<comment type="caution">
    <text evidence="3">The sequence shown here is derived from an EMBL/GenBank/DDBJ whole genome shotgun (WGS) entry which is preliminary data.</text>
</comment>
<evidence type="ECO:0000256" key="2">
    <source>
        <dbReference type="SAM" id="Phobius"/>
    </source>
</evidence>
<keyword evidence="2" id="KW-1133">Transmembrane helix</keyword>
<protein>
    <submittedName>
        <fullName evidence="3">Uncharacterized protein</fullName>
    </submittedName>
</protein>
<feature type="compositionally biased region" description="Basic and acidic residues" evidence="1">
    <location>
        <begin position="61"/>
        <end position="75"/>
    </location>
</feature>
<accession>A0A1F4V1Z2</accession>
<evidence type="ECO:0000256" key="1">
    <source>
        <dbReference type="SAM" id="MobiDB-lite"/>
    </source>
</evidence>
<keyword evidence="2" id="KW-0472">Membrane</keyword>
<name>A0A1F4V1Z2_UNCKA</name>
<feature type="transmembrane region" description="Helical" evidence="2">
    <location>
        <begin position="6"/>
        <end position="27"/>
    </location>
</feature>
<evidence type="ECO:0000313" key="3">
    <source>
        <dbReference type="EMBL" id="OGC51201.1"/>
    </source>
</evidence>